<evidence type="ECO:0000313" key="2">
    <source>
        <dbReference type="Proteomes" id="UP000827872"/>
    </source>
</evidence>
<protein>
    <submittedName>
        <fullName evidence="1">Uncharacterized protein</fullName>
    </submittedName>
</protein>
<keyword evidence="2" id="KW-1185">Reference proteome</keyword>
<evidence type="ECO:0000313" key="1">
    <source>
        <dbReference type="EMBL" id="KAH8016579.1"/>
    </source>
</evidence>
<dbReference type="Proteomes" id="UP000827872">
    <property type="component" value="Linkage Group LG01"/>
</dbReference>
<comment type="caution">
    <text evidence="1">The sequence shown here is derived from an EMBL/GenBank/DDBJ whole genome shotgun (WGS) entry which is preliminary data.</text>
</comment>
<organism evidence="1 2">
    <name type="scientific">Sphaerodactylus townsendi</name>
    <dbReference type="NCBI Taxonomy" id="933632"/>
    <lineage>
        <taxon>Eukaryota</taxon>
        <taxon>Metazoa</taxon>
        <taxon>Chordata</taxon>
        <taxon>Craniata</taxon>
        <taxon>Vertebrata</taxon>
        <taxon>Euteleostomi</taxon>
        <taxon>Lepidosauria</taxon>
        <taxon>Squamata</taxon>
        <taxon>Bifurcata</taxon>
        <taxon>Gekkota</taxon>
        <taxon>Sphaerodactylidae</taxon>
        <taxon>Sphaerodactylus</taxon>
    </lineage>
</organism>
<sequence length="122" mass="13989">MAVVKVGEVRCGCKSRIVCHRLCQRPTPKTRRTGNKLFGEELNSILVESRDKTKSMPKYIKKQECKSTSNPSLYSYQSSFHPRQDTRGSSWNIKKFQPRKGFAPCKTFGQDKLDQYGRSAKP</sequence>
<proteinExistence type="predicted"/>
<accession>A0ACB8GA88</accession>
<name>A0ACB8GA88_9SAUR</name>
<gene>
    <name evidence="1" type="ORF">K3G42_019803</name>
</gene>
<dbReference type="EMBL" id="CM037614">
    <property type="protein sequence ID" value="KAH8016579.1"/>
    <property type="molecule type" value="Genomic_DNA"/>
</dbReference>
<reference evidence="1" key="1">
    <citation type="submission" date="2021-08" db="EMBL/GenBank/DDBJ databases">
        <title>The first chromosome-level gecko genome reveals the dynamic sex chromosomes of Neotropical dwarf geckos (Sphaerodactylidae: Sphaerodactylus).</title>
        <authorList>
            <person name="Pinto B.J."/>
            <person name="Keating S.E."/>
            <person name="Gamble T."/>
        </authorList>
    </citation>
    <scope>NUCLEOTIDE SEQUENCE</scope>
    <source>
        <strain evidence="1">TG3544</strain>
    </source>
</reference>